<sequence>MCILSTCKRETAKDLSVEMLPALKVLSESLVLLHQSPELRISSTSHWLVGLSVLAQYKSKQNIPGMHKEVHKKLPVEDQVLLKCPSTHQELALVARGTASLLDFCTDLCLHNESCLDGQCHRGMVHATARLVHHLRDDLRNLSGSIQIFVSWQQDIF</sequence>
<proteinExistence type="predicted"/>
<evidence type="ECO:0000313" key="1">
    <source>
        <dbReference type="EMBL" id="KAI9907636.1"/>
    </source>
</evidence>
<evidence type="ECO:0000313" key="2">
    <source>
        <dbReference type="Proteomes" id="UP001163321"/>
    </source>
</evidence>
<protein>
    <submittedName>
        <fullName evidence="1">Uncharacterized protein</fullName>
    </submittedName>
</protein>
<comment type="caution">
    <text evidence="1">The sequence shown here is derived from an EMBL/GenBank/DDBJ whole genome shotgun (WGS) entry which is preliminary data.</text>
</comment>
<gene>
    <name evidence="1" type="ORF">PsorP6_003417</name>
</gene>
<dbReference type="Proteomes" id="UP001163321">
    <property type="component" value="Chromosome 8"/>
</dbReference>
<name>A0ACC0VPF8_9STRA</name>
<accession>A0ACC0VPF8</accession>
<organism evidence="1 2">
    <name type="scientific">Peronosclerospora sorghi</name>
    <dbReference type="NCBI Taxonomy" id="230839"/>
    <lineage>
        <taxon>Eukaryota</taxon>
        <taxon>Sar</taxon>
        <taxon>Stramenopiles</taxon>
        <taxon>Oomycota</taxon>
        <taxon>Peronosporomycetes</taxon>
        <taxon>Peronosporales</taxon>
        <taxon>Peronosporaceae</taxon>
        <taxon>Peronosclerospora</taxon>
    </lineage>
</organism>
<reference evidence="1 2" key="1">
    <citation type="journal article" date="2022" name="bioRxiv">
        <title>The genome of the oomycete Peronosclerospora sorghi, a cosmopolitan pathogen of maize and sorghum, is inflated with dispersed pseudogenes.</title>
        <authorList>
            <person name="Fletcher K."/>
            <person name="Martin F."/>
            <person name="Isakeit T."/>
            <person name="Cavanaugh K."/>
            <person name="Magill C."/>
            <person name="Michelmore R."/>
        </authorList>
    </citation>
    <scope>NUCLEOTIDE SEQUENCE [LARGE SCALE GENOMIC DNA]</scope>
    <source>
        <strain evidence="1">P6</strain>
    </source>
</reference>
<dbReference type="EMBL" id="CM047587">
    <property type="protein sequence ID" value="KAI9907636.1"/>
    <property type="molecule type" value="Genomic_DNA"/>
</dbReference>
<keyword evidence="2" id="KW-1185">Reference proteome</keyword>